<dbReference type="GO" id="GO:0006826">
    <property type="term" value="P:iron ion transport"/>
    <property type="evidence" value="ECO:0007669"/>
    <property type="project" value="UniProtKB-KW"/>
</dbReference>
<keyword evidence="4" id="KW-0410">Iron transport</keyword>
<evidence type="ECO:0000256" key="7">
    <source>
        <dbReference type="ARBA" id="ARBA00023065"/>
    </source>
</evidence>
<evidence type="ECO:0000259" key="14">
    <source>
        <dbReference type="Pfam" id="PF07715"/>
    </source>
</evidence>
<gene>
    <name evidence="15" type="ORF">F7D20_02895</name>
</gene>
<dbReference type="AlphaFoldDB" id="A0A6A7W910"/>
<evidence type="ECO:0000256" key="5">
    <source>
        <dbReference type="ARBA" id="ARBA00022692"/>
    </source>
</evidence>
<dbReference type="InterPro" id="IPR036942">
    <property type="entry name" value="Beta-barrel_TonB_sf"/>
</dbReference>
<dbReference type="SUPFAM" id="SSF56935">
    <property type="entry name" value="Porins"/>
    <property type="match status" value="1"/>
</dbReference>
<name>A0A6A7W910_9BACT</name>
<comment type="subcellular location">
    <subcellularLocation>
        <location evidence="1 11">Cell outer membrane</location>
        <topology evidence="1 11">Multi-pass membrane protein</topology>
    </subcellularLocation>
</comment>
<feature type="domain" description="TonB-dependent receptor plug" evidence="14">
    <location>
        <begin position="48"/>
        <end position="151"/>
    </location>
</feature>
<evidence type="ECO:0000256" key="2">
    <source>
        <dbReference type="ARBA" id="ARBA00022448"/>
    </source>
</evidence>
<keyword evidence="5 11" id="KW-0812">Transmembrane</keyword>
<reference evidence="15 16" key="1">
    <citation type="submission" date="2019-09" db="EMBL/GenBank/DDBJ databases">
        <title>Distinct polysaccharide growth profiles of human intestinal Prevotella copri isolates.</title>
        <authorList>
            <person name="Fehlner-Peach H."/>
            <person name="Magnabosco C."/>
            <person name="Raghavan V."/>
            <person name="Scher J.U."/>
            <person name="Tett A."/>
            <person name="Cox L.M."/>
            <person name="Gottsegen C."/>
            <person name="Watters A."/>
            <person name="Wiltshire- Gordon J.D."/>
            <person name="Segata N."/>
            <person name="Bonneau R."/>
            <person name="Littman D.R."/>
        </authorList>
    </citation>
    <scope>NUCLEOTIDE SEQUENCE [LARGE SCALE GENOMIC DNA]</scope>
    <source>
        <strain evidence="16">iAQ1173</strain>
    </source>
</reference>
<evidence type="ECO:0000256" key="4">
    <source>
        <dbReference type="ARBA" id="ARBA00022496"/>
    </source>
</evidence>
<keyword evidence="3 11" id="KW-1134">Transmembrane beta strand</keyword>
<dbReference type="EMBL" id="VZAD01000027">
    <property type="protein sequence ID" value="MQP10930.1"/>
    <property type="molecule type" value="Genomic_DNA"/>
</dbReference>
<keyword evidence="8 12" id="KW-0798">TonB box</keyword>
<evidence type="ECO:0000256" key="1">
    <source>
        <dbReference type="ARBA" id="ARBA00004571"/>
    </source>
</evidence>
<evidence type="ECO:0000256" key="9">
    <source>
        <dbReference type="ARBA" id="ARBA00023136"/>
    </source>
</evidence>
<dbReference type="PROSITE" id="PS52016">
    <property type="entry name" value="TONB_DEPENDENT_REC_3"/>
    <property type="match status" value="1"/>
</dbReference>
<comment type="caution">
    <text evidence="15">The sequence shown here is derived from an EMBL/GenBank/DDBJ whole genome shotgun (WGS) entry which is preliminary data.</text>
</comment>
<dbReference type="OrthoDB" id="9775095at2"/>
<comment type="similarity">
    <text evidence="11 12">Belongs to the TonB-dependent receptor family.</text>
</comment>
<evidence type="ECO:0000313" key="16">
    <source>
        <dbReference type="Proteomes" id="UP000384372"/>
    </source>
</evidence>
<dbReference type="PANTHER" id="PTHR32552">
    <property type="entry name" value="FERRICHROME IRON RECEPTOR-RELATED"/>
    <property type="match status" value="1"/>
</dbReference>
<keyword evidence="2 11" id="KW-0813">Transport</keyword>
<dbReference type="RefSeq" id="WP_158462768.1">
    <property type="nucleotide sequence ID" value="NZ_VZAD01000027.1"/>
</dbReference>
<dbReference type="Gene3D" id="2.40.170.20">
    <property type="entry name" value="TonB-dependent receptor, beta-barrel domain"/>
    <property type="match status" value="2"/>
</dbReference>
<dbReference type="InterPro" id="IPR000531">
    <property type="entry name" value="Beta-barrel_TonB"/>
</dbReference>
<evidence type="ECO:0000313" key="15">
    <source>
        <dbReference type="EMBL" id="MQP10930.1"/>
    </source>
</evidence>
<organism evidence="15 16">
    <name type="scientific">Segatella copri</name>
    <dbReference type="NCBI Taxonomy" id="165179"/>
    <lineage>
        <taxon>Bacteria</taxon>
        <taxon>Pseudomonadati</taxon>
        <taxon>Bacteroidota</taxon>
        <taxon>Bacteroidia</taxon>
        <taxon>Bacteroidales</taxon>
        <taxon>Prevotellaceae</taxon>
        <taxon>Segatella</taxon>
    </lineage>
</organism>
<feature type="domain" description="TonB-dependent receptor-like beta-barrel" evidence="13">
    <location>
        <begin position="273"/>
        <end position="759"/>
    </location>
</feature>
<evidence type="ECO:0000256" key="3">
    <source>
        <dbReference type="ARBA" id="ARBA00022452"/>
    </source>
</evidence>
<keyword evidence="16" id="KW-1185">Reference proteome</keyword>
<evidence type="ECO:0000256" key="10">
    <source>
        <dbReference type="ARBA" id="ARBA00023237"/>
    </source>
</evidence>
<dbReference type="InterPro" id="IPR012910">
    <property type="entry name" value="Plug_dom"/>
</dbReference>
<evidence type="ECO:0000256" key="12">
    <source>
        <dbReference type="RuleBase" id="RU003357"/>
    </source>
</evidence>
<evidence type="ECO:0000256" key="11">
    <source>
        <dbReference type="PROSITE-ProRule" id="PRU01360"/>
    </source>
</evidence>
<dbReference type="Pfam" id="PF00593">
    <property type="entry name" value="TonB_dep_Rec_b-barrel"/>
    <property type="match status" value="1"/>
</dbReference>
<dbReference type="GO" id="GO:0009279">
    <property type="term" value="C:cell outer membrane"/>
    <property type="evidence" value="ECO:0007669"/>
    <property type="project" value="UniProtKB-SubCell"/>
</dbReference>
<keyword evidence="10 11" id="KW-0998">Cell outer membrane</keyword>
<accession>A0A6A7W910</accession>
<proteinExistence type="inferred from homology"/>
<dbReference type="PANTHER" id="PTHR32552:SF81">
    <property type="entry name" value="TONB-DEPENDENT OUTER MEMBRANE RECEPTOR"/>
    <property type="match status" value="1"/>
</dbReference>
<keyword evidence="7" id="KW-0406">Ion transport</keyword>
<dbReference type="InterPro" id="IPR039426">
    <property type="entry name" value="TonB-dep_rcpt-like"/>
</dbReference>
<keyword evidence="6" id="KW-0408">Iron</keyword>
<dbReference type="Pfam" id="PF07715">
    <property type="entry name" value="Plug"/>
    <property type="match status" value="1"/>
</dbReference>
<protein>
    <submittedName>
        <fullName evidence="15">TonB-dependent receptor</fullName>
    </submittedName>
</protein>
<evidence type="ECO:0000256" key="6">
    <source>
        <dbReference type="ARBA" id="ARBA00023004"/>
    </source>
</evidence>
<keyword evidence="15" id="KW-0675">Receptor</keyword>
<sequence>MSQRIMMGVAMILAAATGKAESISVDSSKVYDIDEVIVVSQPKEAFRLRQQPLSSTSFGNFEMNRLGARDLRELSSYIPNFVMPNYGSRLSSAVYVRGIGSRVNSPAIGVYVDGIPVMSKSAFNLHTYQLSRVDVLRGPQGTLYGQNTEGGLVRLYSRNAFDYQGTDVRIGYGSRRYSNLEASHYQRLGDDVALMVGGFYNAQTGFFRNTTTGERADDYQEAGGKLMLTGRLHSGWKVNVTADYQYVDQSAFPYGSLDLNTGKAEQPASTFPGSYRRNNLITGLTLSYDANTFSLASTTSYQYLKDHMYMDQDYLEADYMRMMQDQLQNAMTQEFSLKSRKPVGGVWHWAAGAFFSAQWLKTNGPVFFDSAMTTPIGNAIQQQMYGAMLQSMAQRMMRPGMTHEQALALAAQVIEQAGGVSMNVEMGAPGTYHTPQYNIGFYHESNIDITPRLVLTLGARYDYMLTKIHYESMAYMKMNANVMGSKATNTLRSMLDGKAHDGFEQLLPKLGLSYRLGSKGSNVYATLSKGYRAGGYNIQMFSDILQTELNANRQQAMRGSYDVPHTPEDYDNVNHTIAYKPETSWNYEAGTHLNLMDGQLHVDVSTYYMKVRNQQLSVMAGNYGFGRMMVNAGKSHTCGLELSAKGQFVDGHLDWMLSYGYTRAVFDEYVDGEGDKAVSYEDKYVPYVPQHTLAASADYRFDVEKPWLRSVTLGANVNAQGKTYWDNANTYAQKFYAVAGAHIDADMGKVVVSLWGRNLSNTRYNTFAVDNAATGTKQYFAQRGNPIQCGVDVRMHF</sequence>
<evidence type="ECO:0000259" key="13">
    <source>
        <dbReference type="Pfam" id="PF00593"/>
    </source>
</evidence>
<keyword evidence="9 11" id="KW-0472">Membrane</keyword>
<evidence type="ECO:0000256" key="8">
    <source>
        <dbReference type="ARBA" id="ARBA00023077"/>
    </source>
</evidence>
<dbReference type="Proteomes" id="UP000384372">
    <property type="component" value="Unassembled WGS sequence"/>
</dbReference>